<evidence type="ECO:0000259" key="1">
    <source>
        <dbReference type="Pfam" id="PF08279"/>
    </source>
</evidence>
<organism evidence="3 4">
    <name type="scientific">Eikenella corrodens</name>
    <dbReference type="NCBI Taxonomy" id="539"/>
    <lineage>
        <taxon>Bacteria</taxon>
        <taxon>Pseudomonadati</taxon>
        <taxon>Pseudomonadota</taxon>
        <taxon>Betaproteobacteria</taxon>
        <taxon>Neisseriales</taxon>
        <taxon>Neisseriaceae</taxon>
        <taxon>Eikenella</taxon>
    </lineage>
</organism>
<dbReference type="InterPro" id="IPR036388">
    <property type="entry name" value="WH-like_DNA-bd_sf"/>
</dbReference>
<evidence type="ECO:0000313" key="4">
    <source>
        <dbReference type="Proteomes" id="UP000282435"/>
    </source>
</evidence>
<dbReference type="Proteomes" id="UP000282435">
    <property type="component" value="Chromosome"/>
</dbReference>
<dbReference type="SUPFAM" id="SSF46785">
    <property type="entry name" value="Winged helix' DNA-binding domain"/>
    <property type="match status" value="1"/>
</dbReference>
<proteinExistence type="predicted"/>
<dbReference type="OrthoDB" id="9807255at2"/>
<dbReference type="InterPro" id="IPR013196">
    <property type="entry name" value="HTH_11"/>
</dbReference>
<dbReference type="InterPro" id="IPR051534">
    <property type="entry name" value="CBASS_pafABC_assoc_protein"/>
</dbReference>
<feature type="domain" description="Helix-turn-helix type 11" evidence="1">
    <location>
        <begin position="7"/>
        <end position="60"/>
    </location>
</feature>
<dbReference type="Gene3D" id="1.10.10.10">
    <property type="entry name" value="Winged helix-like DNA-binding domain superfamily/Winged helix DNA-binding domain"/>
    <property type="match status" value="1"/>
</dbReference>
<dbReference type="InterPro" id="IPR026881">
    <property type="entry name" value="WYL_dom"/>
</dbReference>
<evidence type="ECO:0000313" key="3">
    <source>
        <dbReference type="EMBL" id="AZR60038.1"/>
    </source>
</evidence>
<dbReference type="Pfam" id="PF08279">
    <property type="entry name" value="HTH_11"/>
    <property type="match status" value="1"/>
</dbReference>
<dbReference type="InterPro" id="IPR036390">
    <property type="entry name" value="WH_DNA-bd_sf"/>
</dbReference>
<reference evidence="3 4" key="1">
    <citation type="submission" date="2018-12" db="EMBL/GenBank/DDBJ databases">
        <title>Genome sequencing of Eikenella corrodens KCOM 3110 (= JS217).</title>
        <authorList>
            <person name="Koo J.-K."/>
            <person name="Park S.-N."/>
            <person name="Lim Y.K."/>
        </authorList>
    </citation>
    <scope>NUCLEOTIDE SEQUENCE [LARGE SCALE GENOMIC DNA]</scope>
    <source>
        <strain evidence="3 4">KCOM 3110</strain>
    </source>
</reference>
<dbReference type="RefSeq" id="WP_126983533.1">
    <property type="nucleotide sequence ID" value="NZ_CP034670.1"/>
</dbReference>
<gene>
    <name evidence="3" type="ORF">ELB75_08365</name>
</gene>
<dbReference type="PANTHER" id="PTHR34580">
    <property type="match status" value="1"/>
</dbReference>
<dbReference type="AlphaFoldDB" id="A0A3S9SKT0"/>
<sequence length="236" mass="26272">MPNRTDRLLKLLQLLRTSRHPKSARLLAQELGISVRSVYRDIDTLRHQGAVIGGEAGVGFVLQQDCNLPPLMFSENELEALMLGMRWAAAHADGEMAEAARSVLGKVHAVLPARLAEQAAAHAVYPIGGTSYGSGEEQVLALVRQALRQETELSFSYTDLQGQASRRTVWPVALGYLDDVRLLAAWCTLRQAFRHFRCDCIAQIQTGAAYPMPHRLLLQRWRQQEGLDLSAFDLSR</sequence>
<dbReference type="PANTHER" id="PTHR34580:SF3">
    <property type="entry name" value="PROTEIN PAFB"/>
    <property type="match status" value="1"/>
</dbReference>
<feature type="domain" description="WYL" evidence="2">
    <location>
        <begin position="139"/>
        <end position="205"/>
    </location>
</feature>
<evidence type="ECO:0000259" key="2">
    <source>
        <dbReference type="Pfam" id="PF13280"/>
    </source>
</evidence>
<dbReference type="Pfam" id="PF13280">
    <property type="entry name" value="WYL"/>
    <property type="match status" value="1"/>
</dbReference>
<accession>A0A3S9SKT0</accession>
<dbReference type="EMBL" id="CP034670">
    <property type="protein sequence ID" value="AZR60038.1"/>
    <property type="molecule type" value="Genomic_DNA"/>
</dbReference>
<protein>
    <submittedName>
        <fullName evidence="3">YafY family transcriptional regulator</fullName>
    </submittedName>
</protein>
<dbReference type="PROSITE" id="PS52050">
    <property type="entry name" value="WYL"/>
    <property type="match status" value="1"/>
</dbReference>
<name>A0A3S9SKT0_EIKCO</name>